<keyword evidence="3" id="KW-1133">Transmembrane helix</keyword>
<dbReference type="RefSeq" id="WP_162659120.1">
    <property type="nucleotide sequence ID" value="NZ_LR593887.1"/>
</dbReference>
<sequence>MDEFQLGSAFIQLEVRGDIAQDLEKQRQIAEAKQKQIDAVVYGTPTQSRQPPQPGAAAPTPAAAPQLVRDENRLLQERYVLMQKIAGLTTTASKVVNPYSILRSGQSLISTIEQARQSYLAQARLTQDRLAQASQIARPRVMPTPNQPTGEPIPTPSVLTTAPPVQAATAPSRIPPTPSTAIPTPPVQSVAPATPIVPPIVPLPTPVTSAPTPASAPSVVAPPATPLPTSTAATQSIIAAIESTRGNRPPEPPAPPASMVPTSPTRPPALPTAVVPPAMPARLPALPPMVPAQVPTPVPARLPMVPASLPMAVPTPVPAPMPARLPPSSAPTMGNTLSGIQTPLPVSIVEIRAPLPASLLQRPPAANASSPTQPSNRNPQSLPPSGETRAQPQVMKPAVPPSPAAPMPPAINRPPEPIAPAIVEAIAALPKVNLPPPANTSAGENQGKSGGRNVPTVANPNPRAQPTPTIPASLTEMVQPPGGMAMDGMIRAWSDARRAEAKEDIAFAKMETRRLAEAIRAPMRDSTGEIKATRAELARNRAMEIVELQKQLLRQKQMLRTMDTPQVQKATTQREVVQQRLQQTSSLQRIREMETQAKVLQSPVGRNAATAQALEFQQATVYNLQRQIVYQQQLNRLIESPGGRQAIREQARLQEELAAAQRRGNNATIIAEQGRYLGTLTILNSRLEAYQNRLKAISGLGATAFGSGLSAIVGLSRLANPAAYERFQYAFADLGAVIGRELVPYLEKLTAGIRWVADSFVQLDPATRSFIGRAIVIGTVIGGLVMVLPLLAGGLRYATVAMIALRAAMTLLSRNPVLAVTGAVVSLGAAFVAAGKKVAEWVGLTKGGMDEVQNKAKQTATLDQLLQPSLAPADELQDQITRQERIVAETKKRLGEFQIPLPAGEPPKNNLLPGLLPTTPRVVSPFATPEVNPANRVQVYDPSKSSKLIGSPEYDSVVAESRQAEQRLEQLQAKLREMAKKDPTLLNRMTGQPQAMEMYRNQYYSRSATYRAGATFGDGSSYGAAGRDASFMGAEQFLKSIQIDAMKAPITSDQIAERTADNTGRMANDLNEIKGLLRQNLNQSPTGSLRPAPSSPTAPNYLNDPSRPLSERLSRGTMGEPRGTIPE</sequence>
<keyword evidence="3" id="KW-0812">Transmembrane</keyword>
<feature type="region of interest" description="Disordered" evidence="2">
    <location>
        <begin position="361"/>
        <end position="413"/>
    </location>
</feature>
<feature type="compositionally biased region" description="Pro residues" evidence="2">
    <location>
        <begin position="249"/>
        <end position="269"/>
    </location>
</feature>
<dbReference type="EMBL" id="LR586016">
    <property type="protein sequence ID" value="VIP03977.1"/>
    <property type="molecule type" value="Genomic_DNA"/>
</dbReference>
<reference evidence="4" key="1">
    <citation type="submission" date="2019-04" db="EMBL/GenBank/DDBJ databases">
        <authorList>
            <consortium name="Science for Life Laboratories"/>
        </authorList>
    </citation>
    <scope>NUCLEOTIDE SEQUENCE</scope>
    <source>
        <strain evidence="4">MBLW1</strain>
    </source>
</reference>
<feature type="region of interest" description="Disordered" evidence="2">
    <location>
        <begin position="244"/>
        <end position="269"/>
    </location>
</feature>
<evidence type="ECO:0000313" key="5">
    <source>
        <dbReference type="Proteomes" id="UP000464378"/>
    </source>
</evidence>
<dbReference type="AlphaFoldDB" id="A0A6C2YRJ2"/>
<feature type="transmembrane region" description="Helical" evidence="3">
    <location>
        <begin position="770"/>
        <end position="795"/>
    </location>
</feature>
<feature type="coiled-coil region" evidence="1">
    <location>
        <begin position="954"/>
        <end position="981"/>
    </location>
</feature>
<accession>A0A6C2YRJ2</accession>
<feature type="compositionally biased region" description="Low complexity" evidence="2">
    <location>
        <begin position="55"/>
        <end position="64"/>
    </location>
</feature>
<feature type="compositionally biased region" description="Polar residues" evidence="2">
    <location>
        <begin position="367"/>
        <end position="380"/>
    </location>
</feature>
<dbReference type="KEGG" id="tim:GMBLW1_52160"/>
<dbReference type="InParanoid" id="A0A6C2YRJ2"/>
<protein>
    <submittedName>
        <fullName evidence="4">Uncharacterized protein</fullName>
    </submittedName>
</protein>
<keyword evidence="5" id="KW-1185">Reference proteome</keyword>
<keyword evidence="1" id="KW-0175">Coiled coil</keyword>
<proteinExistence type="predicted"/>
<feature type="transmembrane region" description="Helical" evidence="3">
    <location>
        <begin position="816"/>
        <end position="835"/>
    </location>
</feature>
<dbReference type="PANTHER" id="PTHR48125:SF10">
    <property type="entry name" value="OS12G0136300 PROTEIN"/>
    <property type="match status" value="1"/>
</dbReference>
<dbReference type="PRINTS" id="PR01217">
    <property type="entry name" value="PRICHEXTENSN"/>
</dbReference>
<dbReference type="PANTHER" id="PTHR48125">
    <property type="entry name" value="LP07818P1"/>
    <property type="match status" value="1"/>
</dbReference>
<keyword evidence="3" id="KW-0472">Membrane</keyword>
<evidence type="ECO:0000256" key="1">
    <source>
        <dbReference type="SAM" id="Coils"/>
    </source>
</evidence>
<name>A0A6C2YRJ2_9BACT</name>
<evidence type="ECO:0000313" key="4">
    <source>
        <dbReference type="EMBL" id="VIP03977.1"/>
    </source>
</evidence>
<dbReference type="EMBL" id="LR593887">
    <property type="protein sequence ID" value="VTS05321.1"/>
    <property type="molecule type" value="Genomic_DNA"/>
</dbReference>
<organism evidence="4">
    <name type="scientific">Tuwongella immobilis</name>
    <dbReference type="NCBI Taxonomy" id="692036"/>
    <lineage>
        <taxon>Bacteria</taxon>
        <taxon>Pseudomonadati</taxon>
        <taxon>Planctomycetota</taxon>
        <taxon>Planctomycetia</taxon>
        <taxon>Gemmatales</taxon>
        <taxon>Gemmataceae</taxon>
        <taxon>Tuwongella</taxon>
    </lineage>
</organism>
<feature type="region of interest" description="Disordered" evidence="2">
    <location>
        <begin position="44"/>
        <end position="64"/>
    </location>
</feature>
<evidence type="ECO:0000256" key="2">
    <source>
        <dbReference type="SAM" id="MobiDB-lite"/>
    </source>
</evidence>
<gene>
    <name evidence="4" type="ORF">GMBLW1_52160</name>
</gene>
<evidence type="ECO:0000256" key="3">
    <source>
        <dbReference type="SAM" id="Phobius"/>
    </source>
</evidence>
<feature type="region of interest" description="Disordered" evidence="2">
    <location>
        <begin position="1081"/>
        <end position="1127"/>
    </location>
</feature>
<feature type="region of interest" description="Disordered" evidence="2">
    <location>
        <begin position="434"/>
        <end position="472"/>
    </location>
</feature>
<feature type="compositionally biased region" description="Pro residues" evidence="2">
    <location>
        <begin position="398"/>
        <end position="413"/>
    </location>
</feature>
<dbReference type="Proteomes" id="UP000464378">
    <property type="component" value="Chromosome"/>
</dbReference>